<keyword evidence="8" id="KW-0812">Transmembrane</keyword>
<evidence type="ECO:0000256" key="4">
    <source>
        <dbReference type="ARBA" id="ARBA00022729"/>
    </source>
</evidence>
<keyword evidence="10" id="KW-1185">Reference proteome</keyword>
<accession>A0ABM0M709</accession>
<evidence type="ECO:0000256" key="6">
    <source>
        <dbReference type="PROSITE-ProRule" id="PRU00076"/>
    </source>
</evidence>
<dbReference type="SUPFAM" id="SSF57196">
    <property type="entry name" value="EGF/Laminin"/>
    <property type="match status" value="1"/>
</dbReference>
<evidence type="ECO:0000256" key="8">
    <source>
        <dbReference type="SAM" id="Phobius"/>
    </source>
</evidence>
<evidence type="ECO:0000313" key="11">
    <source>
        <dbReference type="RefSeq" id="XP_006815800.1"/>
    </source>
</evidence>
<feature type="compositionally biased region" description="Basic and acidic residues" evidence="7">
    <location>
        <begin position="102"/>
        <end position="111"/>
    </location>
</feature>
<feature type="domain" description="EGF-like" evidence="9">
    <location>
        <begin position="1486"/>
        <end position="1528"/>
    </location>
</feature>
<dbReference type="PANTHER" id="PTHR10740:SF14">
    <property type="entry name" value="EGF-LIKE DOMAIN-CONTAINING PROTEIN"/>
    <property type="match status" value="1"/>
</dbReference>
<evidence type="ECO:0000256" key="1">
    <source>
        <dbReference type="ARBA" id="ARBA00004613"/>
    </source>
</evidence>
<feature type="region of interest" description="Disordered" evidence="7">
    <location>
        <begin position="1200"/>
        <end position="1240"/>
    </location>
</feature>
<evidence type="ECO:0000259" key="9">
    <source>
        <dbReference type="PROSITE" id="PS50026"/>
    </source>
</evidence>
<comment type="subcellular location">
    <subcellularLocation>
        <location evidence="1">Secreted</location>
    </subcellularLocation>
</comment>
<name>A0ABM0M709_SACKO</name>
<reference evidence="11" key="1">
    <citation type="submission" date="2025-08" db="UniProtKB">
        <authorList>
            <consortium name="RefSeq"/>
        </authorList>
    </citation>
    <scope>IDENTIFICATION</scope>
    <source>
        <tissue evidence="11">Testes</tissue>
    </source>
</reference>
<evidence type="ECO:0000256" key="5">
    <source>
        <dbReference type="ARBA" id="ARBA00023157"/>
    </source>
</evidence>
<organism evidence="10 11">
    <name type="scientific">Saccoglossus kowalevskii</name>
    <name type="common">Acorn worm</name>
    <dbReference type="NCBI Taxonomy" id="10224"/>
    <lineage>
        <taxon>Eukaryota</taxon>
        <taxon>Metazoa</taxon>
        <taxon>Hemichordata</taxon>
        <taxon>Enteropneusta</taxon>
        <taxon>Harrimaniidae</taxon>
        <taxon>Saccoglossus</taxon>
    </lineage>
</organism>
<dbReference type="PROSITE" id="PS01186">
    <property type="entry name" value="EGF_2"/>
    <property type="match status" value="1"/>
</dbReference>
<keyword evidence="3 6" id="KW-0245">EGF-like domain</keyword>
<feature type="compositionally biased region" description="Polar residues" evidence="7">
    <location>
        <begin position="718"/>
        <end position="731"/>
    </location>
</feature>
<keyword evidence="2" id="KW-0964">Secreted</keyword>
<feature type="disulfide bond" evidence="6">
    <location>
        <begin position="1518"/>
        <end position="1527"/>
    </location>
</feature>
<keyword evidence="4" id="KW-0732">Signal</keyword>
<feature type="region of interest" description="Disordered" evidence="7">
    <location>
        <begin position="102"/>
        <end position="139"/>
    </location>
</feature>
<feature type="disulfide bond" evidence="6">
    <location>
        <begin position="1499"/>
        <end position="1516"/>
    </location>
</feature>
<dbReference type="RefSeq" id="XP_006815800.1">
    <property type="nucleotide sequence ID" value="XM_006815737.1"/>
</dbReference>
<keyword evidence="8" id="KW-0472">Membrane</keyword>
<dbReference type="PROSITE" id="PS50026">
    <property type="entry name" value="EGF_3"/>
    <property type="match status" value="1"/>
</dbReference>
<evidence type="ECO:0000256" key="2">
    <source>
        <dbReference type="ARBA" id="ARBA00022525"/>
    </source>
</evidence>
<dbReference type="InterPro" id="IPR000742">
    <property type="entry name" value="EGF"/>
</dbReference>
<dbReference type="GeneID" id="102800625"/>
<feature type="compositionally biased region" description="Polar residues" evidence="7">
    <location>
        <begin position="1202"/>
        <end position="1216"/>
    </location>
</feature>
<evidence type="ECO:0000256" key="7">
    <source>
        <dbReference type="SAM" id="MobiDB-lite"/>
    </source>
</evidence>
<comment type="caution">
    <text evidence="6">Lacks conserved residue(s) required for the propagation of feature annotation.</text>
</comment>
<dbReference type="Proteomes" id="UP000694865">
    <property type="component" value="Unplaced"/>
</dbReference>
<keyword evidence="5 6" id="KW-1015">Disulfide bond</keyword>
<sequence>MLLVTLCDSAPFDYWITFPDVEIDDISEQHIERDLDPSDGNDFFLYDNFDKKREDAADLELKLEFGKQTSEDEQYLRWKLAKQKYGEEYFYRDKDSLFKENESSLGKKESSDIETGNDLLNSWEDESDGDETSNRKDNEVEEIVPTMQHVSGEVDETDIDSKDTIYLRNFENRSVSLKSDKDTTSELNFTITHSTLASTAQTRSETRIEPTGLASIEQTRLKQSQRPENVHSIAVSHTGMTQSHITLVNTSTDKSKFTELTISHNYNDNRTLDEKASKSTTVANTTETVPQIPNTMTKTSVYNTPVLTSIPIYTESSIIESKHVLVTTVRDGTLLIPTHTVTTNTAKSRHIAEFKTEHANNFQTKPTPDKDEPVGHSGSRSEVQNKELKSFTTQSKPNAVMPTMYMKTPHDELVQTKLSTRASPGVAFTPTIQVTSGQQPDLNNKVEISTKHEDLLKILPTRSYSTVDPIITPTICESHDDVVKLVYRKYSTPKTMQIKPTPTMIKENSSGKNEPTLVLDASEWEFTSLTTSTRHTLAESVISTTQSRVSAVISGRDRNYHSLSHQQDNPSLIGSHENLFPRRTTTTGILVRNTVVNVPLENQVIGHIGDAIRFATSVAKIDQTQQLPTSKSSGNSFNTERLSPDYFSGRIPVQPDHTTDGQTTFLTSTDIKRHISQTSTLPSRDYIRQTVSQPGEIINDPATKHLLNETVDRPTSKPPDNNTGENATKLVNGNDERPTSKPPDNIAVENDTKLQKENVDRLTSKPPDNIVVEQPTKLLNENVDKPTTKSPDNIVVENATKLLNENVDRPTIKPDDNVVVEQATKLLNENVDRPTTKSPDNIVVENATKLLNENVDRPTIKPPDNIVVENATKLLNENVDKPTTKSPDNIVVENATKLLNENVDRPTIKPDDNVVVEQATKLLNENVDRPTIKPPDNIVVENATKLLNENVDRPTSKPPDNIVVENATKLLNENVNRSTIKPDDNIVVENATKLLNENVDRPTSKPPDNIVVEQATKLLNENVDRPTIKPPDNIVVEQPTKLSDEIVNTTTTKQPDNLNVVVEKATKLQNKTVDIPKSVQPNNIVVEQATSLPNKTAINMTITPPDKNVEEQGTEQPNKIIERPTTKPVVNITVDHGTVLQSKTVESPTTTSKPLENIVVEQFTNLPNETAARPTTKPPNNNYVEQVTKTDDIQTAIEHTNKSQNHSVHTQKSTLPSPIADSHTLKPSRNIVDDQNRSLPSVRTPTLPTFLFGDKTTSSPSILISTQVHAPSEHSVDGQISVLPATIVDHHEHVLSSNQIKNASLDVTITSKTDKQIQRSLTTQVVNKSTIPSEQTKIELTSTPRIYQTNKHNVTYITNSSYPTMPPVVGQINRISVVQSMATKSHSQTINRILPSSTTPTRNGSMVINAASKNTSDREHDTMLSTKQGPDHIIPSTINSLRVTSLAFVNDTHMAQERVTFEQLNSTDDLTTTTTIIDESSKKSDHYSQCEKKAAEEFCLNGGTCRYLPELGENSCRCTRGYTGVRCSDWIPDKYLSDLLEDELMDTALGLAVAVTTLIPMGGVTAYAYYNTNIRSQIENEYRATHLYAPGN</sequence>
<dbReference type="PROSITE" id="PS00022">
    <property type="entry name" value="EGF_1"/>
    <property type="match status" value="1"/>
</dbReference>
<dbReference type="CDD" id="cd00054">
    <property type="entry name" value="EGF_CA"/>
    <property type="match status" value="1"/>
</dbReference>
<feature type="region of interest" description="Disordered" evidence="7">
    <location>
        <begin position="356"/>
        <end position="394"/>
    </location>
</feature>
<protein>
    <submittedName>
        <fullName evidence="11">Uncharacterized threonine-rich GPI-anchored glycoprotein PJ4664.02-like</fullName>
    </submittedName>
</protein>
<feature type="transmembrane region" description="Helical" evidence="8">
    <location>
        <begin position="1548"/>
        <end position="1570"/>
    </location>
</feature>
<keyword evidence="8" id="KW-1133">Transmembrane helix</keyword>
<gene>
    <name evidence="11" type="primary">LOC102800625</name>
</gene>
<dbReference type="Gene3D" id="2.10.25.10">
    <property type="entry name" value="Laminin"/>
    <property type="match status" value="1"/>
</dbReference>
<proteinExistence type="predicted"/>
<evidence type="ECO:0000256" key="3">
    <source>
        <dbReference type="ARBA" id="ARBA00022536"/>
    </source>
</evidence>
<feature type="region of interest" description="Disordered" evidence="7">
    <location>
        <begin position="710"/>
        <end position="753"/>
    </location>
</feature>
<evidence type="ECO:0000313" key="10">
    <source>
        <dbReference type="Proteomes" id="UP000694865"/>
    </source>
</evidence>
<dbReference type="PANTHER" id="PTHR10740">
    <property type="entry name" value="TRANSFORMING GROWTH FACTOR ALPHA"/>
    <property type="match status" value="1"/>
</dbReference>